<evidence type="ECO:0000313" key="10">
    <source>
        <dbReference type="Proteomes" id="UP000464524"/>
    </source>
</evidence>
<dbReference type="EMBL" id="CP047656">
    <property type="protein sequence ID" value="QHJ11450.1"/>
    <property type="molecule type" value="Genomic_DNA"/>
</dbReference>
<keyword evidence="3 9" id="KW-0808">Transferase</keyword>
<comment type="pathway">
    <text evidence="1">Cofactor biosynthesis; tetrahydrofolate biosynthesis; 2-amino-4-hydroxy-6-hydroxymethyl-7,8-dihydropteridine diphosphate from 7,8-dihydroneopterin triphosphate: step 4/4.</text>
</comment>
<evidence type="ECO:0000256" key="6">
    <source>
        <dbReference type="ARBA" id="ARBA00022840"/>
    </source>
</evidence>
<name>A0A857JJY9_9ALTE</name>
<dbReference type="EC" id="2.7.6.3" evidence="2"/>
<dbReference type="OrthoDB" id="9790168at2"/>
<evidence type="ECO:0000256" key="5">
    <source>
        <dbReference type="ARBA" id="ARBA00022777"/>
    </source>
</evidence>
<dbReference type="GO" id="GO:0046654">
    <property type="term" value="P:tetrahydrofolate biosynthetic process"/>
    <property type="evidence" value="ECO:0007669"/>
    <property type="project" value="UniProtKB-UniPathway"/>
</dbReference>
<protein>
    <recommendedName>
        <fullName evidence="2">2-amino-4-hydroxy-6-hydroxymethyldihydropteridine diphosphokinase</fullName>
        <ecNumber evidence="2">2.7.6.3</ecNumber>
    </recommendedName>
</protein>
<dbReference type="InterPro" id="IPR035907">
    <property type="entry name" value="Hppk_sf"/>
</dbReference>
<evidence type="ECO:0000256" key="3">
    <source>
        <dbReference type="ARBA" id="ARBA00022679"/>
    </source>
</evidence>
<keyword evidence="7" id="KW-0289">Folate biosynthesis</keyword>
<evidence type="ECO:0000259" key="8">
    <source>
        <dbReference type="PROSITE" id="PS00794"/>
    </source>
</evidence>
<feature type="domain" description="7,8-dihydro-6-hydroxymethylpterin-pyrophosphokinase" evidence="8">
    <location>
        <begin position="91"/>
        <end position="102"/>
    </location>
</feature>
<dbReference type="Gene3D" id="3.30.70.560">
    <property type="entry name" value="7,8-Dihydro-6-hydroxymethylpterin-pyrophosphokinase HPPK"/>
    <property type="match status" value="1"/>
</dbReference>
<organism evidence="9 10">
    <name type="scientific">Paraglaciecola mesophila</name>
    <dbReference type="NCBI Taxonomy" id="197222"/>
    <lineage>
        <taxon>Bacteria</taxon>
        <taxon>Pseudomonadati</taxon>
        <taxon>Pseudomonadota</taxon>
        <taxon>Gammaproteobacteria</taxon>
        <taxon>Alteromonadales</taxon>
        <taxon>Alteromonadaceae</taxon>
        <taxon>Paraglaciecola</taxon>
    </lineage>
</organism>
<keyword evidence="10" id="KW-1185">Reference proteome</keyword>
<evidence type="ECO:0000256" key="2">
    <source>
        <dbReference type="ARBA" id="ARBA00013253"/>
    </source>
</evidence>
<dbReference type="GO" id="GO:0046656">
    <property type="term" value="P:folic acid biosynthetic process"/>
    <property type="evidence" value="ECO:0007669"/>
    <property type="project" value="UniProtKB-KW"/>
</dbReference>
<keyword evidence="5 9" id="KW-0418">Kinase</keyword>
<evidence type="ECO:0000313" key="9">
    <source>
        <dbReference type="EMBL" id="QHJ11450.1"/>
    </source>
</evidence>
<dbReference type="Proteomes" id="UP000464524">
    <property type="component" value="Chromosome"/>
</dbReference>
<dbReference type="Pfam" id="PF01288">
    <property type="entry name" value="HPPK"/>
    <property type="match status" value="1"/>
</dbReference>
<dbReference type="CDD" id="cd00483">
    <property type="entry name" value="HPPK"/>
    <property type="match status" value="1"/>
</dbReference>
<dbReference type="UniPathway" id="UPA00077">
    <property type="reaction ID" value="UER00155"/>
</dbReference>
<evidence type="ECO:0000256" key="4">
    <source>
        <dbReference type="ARBA" id="ARBA00022741"/>
    </source>
</evidence>
<dbReference type="PANTHER" id="PTHR43071">
    <property type="entry name" value="2-AMINO-4-HYDROXY-6-HYDROXYMETHYLDIHYDROPTERIDINE PYROPHOSPHOKINASE"/>
    <property type="match status" value="1"/>
</dbReference>
<dbReference type="GO" id="GO:0003848">
    <property type="term" value="F:2-amino-4-hydroxy-6-hydroxymethyldihydropteridine diphosphokinase activity"/>
    <property type="evidence" value="ECO:0007669"/>
    <property type="project" value="UniProtKB-EC"/>
</dbReference>
<keyword evidence="6" id="KW-0067">ATP-binding</keyword>
<dbReference type="SUPFAM" id="SSF55083">
    <property type="entry name" value="6-hydroxymethyl-7,8-dihydropterin pyrophosphokinase, HPPK"/>
    <property type="match status" value="1"/>
</dbReference>
<evidence type="ECO:0000256" key="1">
    <source>
        <dbReference type="ARBA" id="ARBA00005051"/>
    </source>
</evidence>
<dbReference type="PANTHER" id="PTHR43071:SF2">
    <property type="entry name" value="2-AMINO-4-HYDROXY-6-HYDROXYMETHYLDIHYDROPTERIDINE PYROPHOSPHOKINASE"/>
    <property type="match status" value="1"/>
</dbReference>
<accession>A0A857JJY9</accession>
<gene>
    <name evidence="9" type="ORF">FX988_01679</name>
</gene>
<dbReference type="InterPro" id="IPR000550">
    <property type="entry name" value="Hppk"/>
</dbReference>
<proteinExistence type="predicted"/>
<dbReference type="GO" id="GO:0005524">
    <property type="term" value="F:ATP binding"/>
    <property type="evidence" value="ECO:0007669"/>
    <property type="project" value="UniProtKB-KW"/>
</dbReference>
<dbReference type="KEGG" id="pmes:FX988_01679"/>
<dbReference type="PROSITE" id="PS00794">
    <property type="entry name" value="HPPK"/>
    <property type="match status" value="1"/>
</dbReference>
<sequence>MSAQAPQHTIFISVGSNINREQHIRAGLDAMFAAFGELTLSSVYESKSVGFDGNNFYNLVVQADTALSIPEVVDRLKKIETQNLRTRESKKFAPRTLDLDLLTYDDVIIQTPMELPRPEILYNAFVLQPLAEIAPEVEHPLAKKSYFSLWQQYDKSQQQLWPIKFTWSANRQ</sequence>
<dbReference type="RefSeq" id="WP_160179193.1">
    <property type="nucleotide sequence ID" value="NZ_CP047656.1"/>
</dbReference>
<dbReference type="NCBIfam" id="TIGR01498">
    <property type="entry name" value="folK"/>
    <property type="match status" value="1"/>
</dbReference>
<dbReference type="AlphaFoldDB" id="A0A857JJY9"/>
<dbReference type="GO" id="GO:0016301">
    <property type="term" value="F:kinase activity"/>
    <property type="evidence" value="ECO:0007669"/>
    <property type="project" value="UniProtKB-KW"/>
</dbReference>
<reference evidence="9 10" key="1">
    <citation type="submission" date="2019-12" db="EMBL/GenBank/DDBJ databases">
        <title>Genome sequencing and assembly of endphytes of Porphyra tenera.</title>
        <authorList>
            <person name="Park J.M."/>
            <person name="Shin R."/>
            <person name="Jo S.H."/>
        </authorList>
    </citation>
    <scope>NUCLEOTIDE SEQUENCE [LARGE SCALE GENOMIC DNA]</scope>
    <source>
        <strain evidence="9 10">GPM4</strain>
    </source>
</reference>
<keyword evidence="4" id="KW-0547">Nucleotide-binding</keyword>
<evidence type="ECO:0000256" key="7">
    <source>
        <dbReference type="ARBA" id="ARBA00022909"/>
    </source>
</evidence>